<evidence type="ECO:0000313" key="3">
    <source>
        <dbReference type="Proteomes" id="UP001204015"/>
    </source>
</evidence>
<gene>
    <name evidence="2" type="ORF">NG821_04455</name>
</gene>
<organism evidence="2 3">
    <name type="scientific">Segatella cerevisiae</name>
    <dbReference type="NCBI Taxonomy" id="2053716"/>
    <lineage>
        <taxon>Bacteria</taxon>
        <taxon>Pseudomonadati</taxon>
        <taxon>Bacteroidota</taxon>
        <taxon>Bacteroidia</taxon>
        <taxon>Bacteroidales</taxon>
        <taxon>Prevotellaceae</taxon>
        <taxon>Segatella</taxon>
    </lineage>
</organism>
<dbReference type="Proteomes" id="UP001204015">
    <property type="component" value="Unassembled WGS sequence"/>
</dbReference>
<keyword evidence="3" id="KW-1185">Reference proteome</keyword>
<reference evidence="2 3" key="1">
    <citation type="submission" date="2022-06" db="EMBL/GenBank/DDBJ databases">
        <title>A taxonomic note on the genus Prevotella: Description of four novel genera and emended description of the genera Hallella and Xylanibacter.</title>
        <authorList>
            <person name="Hitch T.C.A."/>
        </authorList>
    </citation>
    <scope>NUCLEOTIDE SEQUENCE [LARGE SCALE GENOMIC DNA]</scope>
    <source>
        <strain evidence="2 3">DSM 100619</strain>
    </source>
</reference>
<feature type="compositionally biased region" description="Polar residues" evidence="1">
    <location>
        <begin position="288"/>
        <end position="298"/>
    </location>
</feature>
<evidence type="ECO:0000313" key="2">
    <source>
        <dbReference type="EMBL" id="MCO6025097.1"/>
    </source>
</evidence>
<proteinExistence type="predicted"/>
<feature type="region of interest" description="Disordered" evidence="1">
    <location>
        <begin position="278"/>
        <end position="345"/>
    </location>
</feature>
<dbReference type="RefSeq" id="WP_252760460.1">
    <property type="nucleotide sequence ID" value="NZ_JAMXLY010000011.1"/>
</dbReference>
<feature type="compositionally biased region" description="Polar residues" evidence="1">
    <location>
        <begin position="308"/>
        <end position="324"/>
    </location>
</feature>
<dbReference type="InterPro" id="IPR043741">
    <property type="entry name" value="DUF5686"/>
</dbReference>
<name>A0ABT1BXB2_9BACT</name>
<accession>A0ABT1BXB2</accession>
<feature type="compositionally biased region" description="Basic and acidic residues" evidence="1">
    <location>
        <begin position="336"/>
        <end position="345"/>
    </location>
</feature>
<dbReference type="Pfam" id="PF18939">
    <property type="entry name" value="DUF5686"/>
    <property type="match status" value="1"/>
</dbReference>
<evidence type="ECO:0000256" key="1">
    <source>
        <dbReference type="SAM" id="MobiDB-lite"/>
    </source>
</evidence>
<comment type="caution">
    <text evidence="2">The sequence shown here is derived from an EMBL/GenBank/DDBJ whole genome shotgun (WGS) entry which is preliminary data.</text>
</comment>
<dbReference type="EMBL" id="JAMXLY010000011">
    <property type="protein sequence ID" value="MCO6025097.1"/>
    <property type="molecule type" value="Genomic_DNA"/>
</dbReference>
<sequence length="737" mass="85038">MILTLVTVNHTESFGKKQVDTRLLQRVFVYANDLSLQGIPDSILSNIYLKCRTHIDRKNPLLYAIPTMYDIARDHRRDFLNESFSSVIFFTNGGDKRTQIKTLLMHSTVYHSRKLLPVIFEYLQPTLYDVTLFKGIILSPLVKSNKRFYHYRSIKYGLNQTRFFIRPKITNTQLVKGWIIVDNNTGRVDHFFFEGEYDMIHFVLQGEMGKDGIKSLLPKRCNIITKICTLGNRLHSWVTLVYDLNCKIPTPANTSESLALLDSIRPLPLTEEEKKILDADDSIKNAKANPSDSLSRVNPSEHRDSTELTDSVVQQSGQTDSSSEAGKAVGGIAGKVQKEPLKKKNDDSISIIKSDKQEKANRTSFWNIIRKNMLTHINTDIGDKKQGHIKTDPIFNPFYFGYTRRKGVVYRFDVKGYYNFTPNKDLSTRIKMGYSFKWKRFLYDIPITFNYNKNRNGWVKVEYFNGNRITNSNILDEIKGQKPDSIDWKKMNLDYFNDLGLKISTSYQVIKHHLDIQGGLIWHKRTAVEKEGFIQAGKPTSYCSSAPFLQVQYTPFNQYGPVINASYERGIKGFGGGEINYEKWEVDGQEIYSMPCMRSFSLRLGTGLYTDKSKGSYFLDYSNFREDYIPGGWNDEWSGEFELLNSNWYNASKFYVRANATYESPMLLLSWIPFAGQVVEKERIYVSALSIQKITPYVEVGYGFTNRLFSMGIFCGCSHHHFEGFGVKWGFELFNNW</sequence>
<protein>
    <submittedName>
        <fullName evidence="2">DUF5686 family protein</fullName>
    </submittedName>
</protein>